<dbReference type="Gene3D" id="1.10.260.40">
    <property type="entry name" value="lambda repressor-like DNA-binding domains"/>
    <property type="match status" value="1"/>
</dbReference>
<dbReference type="GO" id="GO:0003700">
    <property type="term" value="F:DNA-binding transcription factor activity"/>
    <property type="evidence" value="ECO:0007669"/>
    <property type="project" value="TreeGrafter"/>
</dbReference>
<dbReference type="PANTHER" id="PTHR46797:SF1">
    <property type="entry name" value="METHYLPHOSPHONATE SYNTHASE"/>
    <property type="match status" value="1"/>
</dbReference>
<dbReference type="CDD" id="cd00093">
    <property type="entry name" value="HTH_XRE"/>
    <property type="match status" value="1"/>
</dbReference>
<dbReference type="OrthoDB" id="1683779at2"/>
<evidence type="ECO:0000313" key="4">
    <source>
        <dbReference type="Proteomes" id="UP000243333"/>
    </source>
</evidence>
<keyword evidence="4" id="KW-1185">Reference proteome</keyword>
<keyword evidence="1" id="KW-0238">DNA-binding</keyword>
<name>A0A1G7JUZ0_9FIRM</name>
<feature type="domain" description="HTH cro/C1-type" evidence="2">
    <location>
        <begin position="6"/>
        <end position="60"/>
    </location>
</feature>
<evidence type="ECO:0000313" key="3">
    <source>
        <dbReference type="EMBL" id="SDF28604.1"/>
    </source>
</evidence>
<dbReference type="STRING" id="1123285.SAMN05660235_01059"/>
<dbReference type="SUPFAM" id="SSF47413">
    <property type="entry name" value="lambda repressor-like DNA-binding domains"/>
    <property type="match status" value="1"/>
</dbReference>
<dbReference type="PROSITE" id="PS50943">
    <property type="entry name" value="HTH_CROC1"/>
    <property type="match status" value="1"/>
</dbReference>
<dbReference type="GO" id="GO:0005829">
    <property type="term" value="C:cytosol"/>
    <property type="evidence" value="ECO:0007669"/>
    <property type="project" value="TreeGrafter"/>
</dbReference>
<dbReference type="SMART" id="SM00530">
    <property type="entry name" value="HTH_XRE"/>
    <property type="match status" value="1"/>
</dbReference>
<dbReference type="RefSeq" id="WP_093688802.1">
    <property type="nucleotide sequence ID" value="NZ_FNBU01000006.1"/>
</dbReference>
<protein>
    <submittedName>
        <fullName evidence="3">Helix-turn-helix</fullName>
    </submittedName>
</protein>
<dbReference type="Pfam" id="PF01381">
    <property type="entry name" value="HTH_3"/>
    <property type="match status" value="1"/>
</dbReference>
<organism evidence="3 4">
    <name type="scientific">Sporolituus thermophilus DSM 23256</name>
    <dbReference type="NCBI Taxonomy" id="1123285"/>
    <lineage>
        <taxon>Bacteria</taxon>
        <taxon>Bacillati</taxon>
        <taxon>Bacillota</taxon>
        <taxon>Negativicutes</taxon>
        <taxon>Selenomonadales</taxon>
        <taxon>Sporomusaceae</taxon>
        <taxon>Sporolituus</taxon>
    </lineage>
</organism>
<dbReference type="GO" id="GO:0003677">
    <property type="term" value="F:DNA binding"/>
    <property type="evidence" value="ECO:0007669"/>
    <property type="project" value="UniProtKB-KW"/>
</dbReference>
<sequence>MVGDRIKAVRLQAGMTTEQLAKLANVSQPYISQIENNYRHPSYNTLVAIARALGVPVEYLETGENTDRPPAKCAGECPGADGAACCLRETLNLDTLVDYAEAIANAKTANITPAELNEAVEALKKLKKLSGHG</sequence>
<gene>
    <name evidence="3" type="ORF">SAMN05660235_01059</name>
</gene>
<reference evidence="4" key="1">
    <citation type="submission" date="2016-10" db="EMBL/GenBank/DDBJ databases">
        <authorList>
            <person name="Varghese N."/>
            <person name="Submissions S."/>
        </authorList>
    </citation>
    <scope>NUCLEOTIDE SEQUENCE [LARGE SCALE GENOMIC DNA]</scope>
    <source>
        <strain evidence="4">DSM 23256</strain>
    </source>
</reference>
<evidence type="ECO:0000256" key="1">
    <source>
        <dbReference type="ARBA" id="ARBA00023125"/>
    </source>
</evidence>
<dbReference type="InterPro" id="IPR050807">
    <property type="entry name" value="TransReg_Diox_bact_type"/>
</dbReference>
<dbReference type="EMBL" id="FNBU01000006">
    <property type="protein sequence ID" value="SDF28604.1"/>
    <property type="molecule type" value="Genomic_DNA"/>
</dbReference>
<dbReference type="InterPro" id="IPR010982">
    <property type="entry name" value="Lambda_DNA-bd_dom_sf"/>
</dbReference>
<proteinExistence type="predicted"/>
<evidence type="ECO:0000259" key="2">
    <source>
        <dbReference type="PROSITE" id="PS50943"/>
    </source>
</evidence>
<dbReference type="AlphaFoldDB" id="A0A1G7JUZ0"/>
<dbReference type="InterPro" id="IPR001387">
    <property type="entry name" value="Cro/C1-type_HTH"/>
</dbReference>
<accession>A0A1G7JUZ0</accession>
<dbReference type="Proteomes" id="UP000243333">
    <property type="component" value="Unassembled WGS sequence"/>
</dbReference>
<dbReference type="PANTHER" id="PTHR46797">
    <property type="entry name" value="HTH-TYPE TRANSCRIPTIONAL REGULATOR"/>
    <property type="match status" value="1"/>
</dbReference>